<protein>
    <recommendedName>
        <fullName evidence="7">Tudor domain-containing protein</fullName>
    </recommendedName>
</protein>
<keyword evidence="3" id="KW-0507">mRNA processing</keyword>
<evidence type="ECO:0000313" key="9">
    <source>
        <dbReference type="Proteomes" id="UP001217089"/>
    </source>
</evidence>
<evidence type="ECO:0000256" key="1">
    <source>
        <dbReference type="ARBA" id="ARBA00004408"/>
    </source>
</evidence>
<dbReference type="Pfam" id="PF06003">
    <property type="entry name" value="SMN_Tudor"/>
    <property type="match status" value="1"/>
</dbReference>
<feature type="domain" description="Tudor" evidence="7">
    <location>
        <begin position="57"/>
        <end position="129"/>
    </location>
</feature>
<dbReference type="InterPro" id="IPR002999">
    <property type="entry name" value="Tudor"/>
</dbReference>
<evidence type="ECO:0000256" key="4">
    <source>
        <dbReference type="ARBA" id="ARBA00023187"/>
    </source>
</evidence>
<proteinExistence type="inferred from homology"/>
<evidence type="ECO:0000256" key="3">
    <source>
        <dbReference type="ARBA" id="ARBA00022664"/>
    </source>
</evidence>
<dbReference type="Proteomes" id="UP001217089">
    <property type="component" value="Unassembled WGS sequence"/>
</dbReference>
<comment type="similarity">
    <text evidence="2">Belongs to the SMN family.</text>
</comment>
<comment type="subcellular location">
    <subcellularLocation>
        <location evidence="1">Nucleus</location>
        <location evidence="1">Cajal body</location>
    </subcellularLocation>
</comment>
<evidence type="ECO:0000256" key="5">
    <source>
        <dbReference type="ARBA" id="ARBA00023242"/>
    </source>
</evidence>
<reference evidence="8 9" key="1">
    <citation type="submission" date="2022-12" db="EMBL/GenBank/DDBJ databases">
        <title>Chromosome-level genome of Tegillarca granosa.</title>
        <authorList>
            <person name="Kim J."/>
        </authorList>
    </citation>
    <scope>NUCLEOTIDE SEQUENCE [LARGE SCALE GENOMIC DNA]</scope>
    <source>
        <strain evidence="8">Teg-2019</strain>
        <tissue evidence="8">Adductor muscle</tissue>
    </source>
</reference>
<sequence length="166" mass="19173">MQYLNVTAAHCIRQDMLNHEVIDLTVELIGNKQTEAESEDEEKDDDKAEGTDVPQHNWQSGDLCLAQWSEDGQYYEAKVDEILEDGTCTVSLLKKFDPNNKRAGNSDDGPEKKKSKKDLIAQQREYKRKKHFQKQIKARSRKVFLPHRNMLMEKLVLVPVESVDDL</sequence>
<comment type="caution">
    <text evidence="8">The sequence shown here is derived from an EMBL/GenBank/DDBJ whole genome shotgun (WGS) entry which is preliminary data.</text>
</comment>
<evidence type="ECO:0000256" key="6">
    <source>
        <dbReference type="SAM" id="MobiDB-lite"/>
    </source>
</evidence>
<evidence type="ECO:0000259" key="7">
    <source>
        <dbReference type="PROSITE" id="PS50304"/>
    </source>
</evidence>
<dbReference type="EMBL" id="JARBDR010000018">
    <property type="protein sequence ID" value="KAJ8322184.1"/>
    <property type="molecule type" value="Genomic_DNA"/>
</dbReference>
<dbReference type="Gene3D" id="2.30.30.140">
    <property type="match status" value="1"/>
</dbReference>
<keyword evidence="9" id="KW-1185">Reference proteome</keyword>
<dbReference type="PROSITE" id="PS50304">
    <property type="entry name" value="TUDOR"/>
    <property type="match status" value="1"/>
</dbReference>
<accession>A0ABQ9FYA9</accession>
<feature type="region of interest" description="Disordered" evidence="6">
    <location>
        <begin position="94"/>
        <end position="132"/>
    </location>
</feature>
<evidence type="ECO:0000256" key="2">
    <source>
        <dbReference type="ARBA" id="ARBA00005371"/>
    </source>
</evidence>
<evidence type="ECO:0000313" key="8">
    <source>
        <dbReference type="EMBL" id="KAJ8322184.1"/>
    </source>
</evidence>
<keyword evidence="4" id="KW-0508">mRNA splicing</keyword>
<keyword evidence="5" id="KW-0539">Nucleus</keyword>
<gene>
    <name evidence="8" type="ORF">KUTeg_000655</name>
</gene>
<name>A0ABQ9FYA9_TEGGR</name>
<feature type="region of interest" description="Disordered" evidence="6">
    <location>
        <begin position="33"/>
        <end position="58"/>
    </location>
</feature>
<dbReference type="SUPFAM" id="SSF63748">
    <property type="entry name" value="Tudor/PWWP/MBT"/>
    <property type="match status" value="1"/>
</dbReference>
<organism evidence="8 9">
    <name type="scientific">Tegillarca granosa</name>
    <name type="common">Malaysian cockle</name>
    <name type="synonym">Anadara granosa</name>
    <dbReference type="NCBI Taxonomy" id="220873"/>
    <lineage>
        <taxon>Eukaryota</taxon>
        <taxon>Metazoa</taxon>
        <taxon>Spiralia</taxon>
        <taxon>Lophotrochozoa</taxon>
        <taxon>Mollusca</taxon>
        <taxon>Bivalvia</taxon>
        <taxon>Autobranchia</taxon>
        <taxon>Pteriomorphia</taxon>
        <taxon>Arcoida</taxon>
        <taxon>Arcoidea</taxon>
        <taxon>Arcidae</taxon>
        <taxon>Tegillarca</taxon>
    </lineage>
</organism>
<dbReference type="InterPro" id="IPR010304">
    <property type="entry name" value="SMN_Tudor"/>
</dbReference>